<keyword evidence="8" id="KW-1185">Reference proteome</keyword>
<feature type="region of interest" description="Disordered" evidence="5">
    <location>
        <begin position="1"/>
        <end position="28"/>
    </location>
</feature>
<accession>A0A5A9NWZ6</accession>
<proteinExistence type="predicted"/>
<feature type="compositionally biased region" description="Low complexity" evidence="5">
    <location>
        <begin position="181"/>
        <end position="196"/>
    </location>
</feature>
<dbReference type="PROSITE" id="PS51058">
    <property type="entry name" value="ZF_CXXC"/>
    <property type="match status" value="1"/>
</dbReference>
<dbReference type="Pfam" id="PF02008">
    <property type="entry name" value="zf-CXXC"/>
    <property type="match status" value="1"/>
</dbReference>
<evidence type="ECO:0000256" key="5">
    <source>
        <dbReference type="SAM" id="MobiDB-lite"/>
    </source>
</evidence>
<feature type="region of interest" description="Disordered" evidence="5">
    <location>
        <begin position="416"/>
        <end position="466"/>
    </location>
</feature>
<feature type="compositionally biased region" description="Basic and acidic residues" evidence="5">
    <location>
        <begin position="1"/>
        <end position="20"/>
    </location>
</feature>
<dbReference type="AlphaFoldDB" id="A0A5A9NWZ6"/>
<organism evidence="7 8">
    <name type="scientific">Triplophysa tibetana</name>
    <dbReference type="NCBI Taxonomy" id="1572043"/>
    <lineage>
        <taxon>Eukaryota</taxon>
        <taxon>Metazoa</taxon>
        <taxon>Chordata</taxon>
        <taxon>Craniata</taxon>
        <taxon>Vertebrata</taxon>
        <taxon>Euteleostomi</taxon>
        <taxon>Actinopterygii</taxon>
        <taxon>Neopterygii</taxon>
        <taxon>Teleostei</taxon>
        <taxon>Ostariophysi</taxon>
        <taxon>Cypriniformes</taxon>
        <taxon>Nemacheilidae</taxon>
        <taxon>Triplophysa</taxon>
    </lineage>
</organism>
<evidence type="ECO:0000256" key="2">
    <source>
        <dbReference type="ARBA" id="ARBA00022771"/>
    </source>
</evidence>
<feature type="compositionally biased region" description="Acidic residues" evidence="5">
    <location>
        <begin position="440"/>
        <end position="451"/>
    </location>
</feature>
<evidence type="ECO:0000256" key="3">
    <source>
        <dbReference type="ARBA" id="ARBA00022833"/>
    </source>
</evidence>
<dbReference type="InterPro" id="IPR002857">
    <property type="entry name" value="Znf_CXXC"/>
</dbReference>
<feature type="domain" description="CXXC-type" evidence="6">
    <location>
        <begin position="350"/>
        <end position="397"/>
    </location>
</feature>
<protein>
    <submittedName>
        <fullName evidence="7">Zinc finger protein 3</fullName>
    </submittedName>
</protein>
<feature type="region of interest" description="Disordered" evidence="5">
    <location>
        <begin position="175"/>
        <end position="205"/>
    </location>
</feature>
<dbReference type="GO" id="GO:0003677">
    <property type="term" value="F:DNA binding"/>
    <property type="evidence" value="ECO:0007669"/>
    <property type="project" value="InterPro"/>
</dbReference>
<name>A0A5A9NWZ6_9TELE</name>
<gene>
    <name evidence="7" type="ORF">E1301_Tti019956</name>
</gene>
<evidence type="ECO:0000313" key="8">
    <source>
        <dbReference type="Proteomes" id="UP000324632"/>
    </source>
</evidence>
<evidence type="ECO:0000256" key="4">
    <source>
        <dbReference type="PROSITE-ProRule" id="PRU00509"/>
    </source>
</evidence>
<evidence type="ECO:0000256" key="1">
    <source>
        <dbReference type="ARBA" id="ARBA00022723"/>
    </source>
</evidence>
<keyword evidence="2 4" id="KW-0863">Zinc-finger</keyword>
<evidence type="ECO:0000313" key="7">
    <source>
        <dbReference type="EMBL" id="KAA0714360.1"/>
    </source>
</evidence>
<keyword evidence="1" id="KW-0479">Metal-binding</keyword>
<feature type="compositionally biased region" description="Basic residues" evidence="5">
    <location>
        <begin position="416"/>
        <end position="434"/>
    </location>
</feature>
<dbReference type="GO" id="GO:0008270">
    <property type="term" value="F:zinc ion binding"/>
    <property type="evidence" value="ECO:0007669"/>
    <property type="project" value="UniProtKB-KW"/>
</dbReference>
<reference evidence="7 8" key="1">
    <citation type="journal article" date="2019" name="Mol. Ecol. Resour.">
        <title>Chromosome-level genome assembly of Triplophysa tibetana, a fish adapted to the harsh high-altitude environment of the Tibetan Plateau.</title>
        <authorList>
            <person name="Yang X."/>
            <person name="Liu H."/>
            <person name="Ma Z."/>
            <person name="Zou Y."/>
            <person name="Zou M."/>
            <person name="Mao Y."/>
            <person name="Li X."/>
            <person name="Wang H."/>
            <person name="Chen T."/>
            <person name="Wang W."/>
            <person name="Yang R."/>
        </authorList>
    </citation>
    <scope>NUCLEOTIDE SEQUENCE [LARGE SCALE GENOMIC DNA]</scope>
    <source>
        <strain evidence="7">TTIB1903HZAU</strain>
        <tissue evidence="7">Muscle</tissue>
    </source>
</reference>
<keyword evidence="3" id="KW-0862">Zinc</keyword>
<comment type="caution">
    <text evidence="7">The sequence shown here is derived from an EMBL/GenBank/DDBJ whole genome shotgun (WGS) entry which is preliminary data.</text>
</comment>
<sequence>MTDELNRLSSDREETDRRDSVPTGADGVTAVVEQTMENDLPSIVTFELIPDWLKPMEEDDDAVEGDKTMERSTKKTIPNILSKKRGRGRPPLPKTVRARLNMIKAQGGAVQKMSVATINDSKRSTARIAKRRMSTPIRPQHNPTLPTGSITIFSSPVFCSPPRVTRVSPLNVDGTQRPCHSPSLQQSSVSQQIIPSTAGNNGTEMPLHIWQGPPLQPISPPKTPEAFVDQTVTIGSPDSPDDDLNESEPEKEEILLLMRDCVGCGGPFPAEKVGDTLCRKCKPAEKKHSPPNIVFRKVGQDQWEVGKTKPPKKMKAAPKYKKVIKKDLAHDVGGDDEDEDDECNWMSMKRSKNRRMCRSCEACLRGTDCGVCDFCMDKPKFGGSNKKRQKCRLRQCQFQSRLHHQVPRVLRSPRRRKMIKKKLKPGQPKRRRTTKNPWDVDGEDYGSDMDDETKPMHFNTKGTRKRQRKKWNYSFKEEEEEEMFIEAMVDEDEPDESDSLSLVQNEPMKLVMDNNGAFNVTQPQSREIYYTLPGVPEVSRMLSPVTLCNNNPEALNEAGGLAGPLPVGISQNDILQIEMVRVGSPVSEFIEPQNTAQPEQQGYQPEHTPVITQIFSLAIGTECDFERDPGLMDLFHSLRQTVLPAHWVGVMAKGPILQLLQCSKLSTMADTVIQIEKGFFYQISVQNQPLLLMHSVYMRHPTCLTSVGDVVSLLLDLEGMSVCQGHQNFNLGTPWEPRMCVRAALCDLLIPKDEEQCEKCAHPAEV</sequence>
<evidence type="ECO:0000259" key="6">
    <source>
        <dbReference type="PROSITE" id="PS51058"/>
    </source>
</evidence>
<dbReference type="Proteomes" id="UP000324632">
    <property type="component" value="Chromosome 12"/>
</dbReference>
<dbReference type="EMBL" id="SOYY01000012">
    <property type="protein sequence ID" value="KAA0714360.1"/>
    <property type="molecule type" value="Genomic_DNA"/>
</dbReference>